<evidence type="ECO:0000313" key="2">
    <source>
        <dbReference type="Proteomes" id="UP000077096"/>
    </source>
</evidence>
<name>A0A172T572_FERPE</name>
<evidence type="ECO:0000313" key="1">
    <source>
        <dbReference type="EMBL" id="ANE42120.1"/>
    </source>
</evidence>
<dbReference type="Gene3D" id="1.10.3210.10">
    <property type="entry name" value="Hypothetical protein af1432"/>
    <property type="match status" value="2"/>
</dbReference>
<dbReference type="PATRIC" id="fig|93466.3.peg.1974"/>
<dbReference type="Proteomes" id="UP000077096">
    <property type="component" value="Chromosome"/>
</dbReference>
<dbReference type="GO" id="GO:0016787">
    <property type="term" value="F:hydrolase activity"/>
    <property type="evidence" value="ECO:0007669"/>
    <property type="project" value="UniProtKB-KW"/>
</dbReference>
<gene>
    <name evidence="1" type="ORF">JM64_09490</name>
</gene>
<dbReference type="SUPFAM" id="SSF109604">
    <property type="entry name" value="HD-domain/PDEase-like"/>
    <property type="match status" value="1"/>
</dbReference>
<dbReference type="Pfam" id="PF12917">
    <property type="entry name" value="YfbR-like"/>
    <property type="match status" value="1"/>
</dbReference>
<sequence length="361" mass="41431">MGKGTFLFSLTNLFTIQRWNNRPALLRFTEADNSFNTLFLSFVFVAVQNSDSLNRSQALENSLRWRLSRELPKIVLSDVSLQLKERIERFAPHVWSEVRKKALDDLKNIADEETVKLLVSETQECNPLDKLADLYISYLEAQENGKLYDYSQPLKELKEKINSISQTIPQTELKKYWEIAQYVWTPLLNLTSMVRWNRTHRNVRTSVSGHSFVVVTIAYLIAKLLKSEPVEEIITKGLLHDLPEAFTGDVITPTKKKVAGLDELVANVEKEMTVEWISGCEALAPLKEYVDYAVEPFSGETGIIVRTADYLAALLECAVEINSGNKIDIFRENFFNFKRLVKEISPIDVSEWIDEIETIIF</sequence>
<reference evidence="1 2" key="1">
    <citation type="submission" date="2014-08" db="EMBL/GenBank/DDBJ databases">
        <title>Fervidobacterium pennivorans DYC genome.</title>
        <authorList>
            <person name="Wushke S."/>
        </authorList>
    </citation>
    <scope>NUCLEOTIDE SEQUENCE [LARGE SCALE GENOMIC DNA]</scope>
    <source>
        <strain evidence="1 2">DYC</strain>
    </source>
</reference>
<protein>
    <submittedName>
        <fullName evidence="1">Phosphohydrolase</fullName>
    </submittedName>
</protein>
<keyword evidence="1" id="KW-0378">Hydrolase</keyword>
<dbReference type="EMBL" id="CP011393">
    <property type="protein sequence ID" value="ANE42120.1"/>
    <property type="molecule type" value="Genomic_DNA"/>
</dbReference>
<organism evidence="1 2">
    <name type="scientific">Fervidobacterium pennivorans</name>
    <dbReference type="NCBI Taxonomy" id="93466"/>
    <lineage>
        <taxon>Bacteria</taxon>
        <taxon>Thermotogati</taxon>
        <taxon>Thermotogota</taxon>
        <taxon>Thermotogae</taxon>
        <taxon>Thermotogales</taxon>
        <taxon>Fervidobacteriaceae</taxon>
        <taxon>Fervidobacterium</taxon>
    </lineage>
</organism>
<dbReference type="AlphaFoldDB" id="A0A172T572"/>
<accession>A0A172T572</accession>
<dbReference type="KEGG" id="fng:JM64_09490"/>
<dbReference type="OrthoDB" id="48898at2"/>
<proteinExistence type="predicted"/>